<evidence type="ECO:0000256" key="10">
    <source>
        <dbReference type="ARBA" id="ARBA00023242"/>
    </source>
</evidence>
<gene>
    <name evidence="15" type="ORF">LPLAT_LOCUS7613</name>
</gene>
<dbReference type="PROSITE" id="PS51915">
    <property type="entry name" value="ZAD"/>
    <property type="match status" value="1"/>
</dbReference>
<evidence type="ECO:0000256" key="5">
    <source>
        <dbReference type="ARBA" id="ARBA00022771"/>
    </source>
</evidence>
<evidence type="ECO:0000256" key="8">
    <source>
        <dbReference type="ARBA" id="ARBA00023125"/>
    </source>
</evidence>
<feature type="binding site" evidence="12">
    <location>
        <position position="67"/>
    </location>
    <ligand>
        <name>Zn(2+)</name>
        <dbReference type="ChEBI" id="CHEBI:29105"/>
    </ligand>
</feature>
<dbReference type="InterPro" id="IPR012934">
    <property type="entry name" value="Znf_AD"/>
</dbReference>
<accession>A0AAV2NMH2</accession>
<keyword evidence="9" id="KW-0804">Transcription</keyword>
<dbReference type="AlphaFoldDB" id="A0AAV2NMH2"/>
<feature type="domain" description="C2H2-type" evidence="13">
    <location>
        <begin position="604"/>
        <end position="626"/>
    </location>
</feature>
<feature type="domain" description="C2H2-type" evidence="13">
    <location>
        <begin position="165"/>
        <end position="190"/>
    </location>
</feature>
<feature type="domain" description="C2H2-type" evidence="13">
    <location>
        <begin position="634"/>
        <end position="661"/>
    </location>
</feature>
<comment type="subcellular location">
    <subcellularLocation>
        <location evidence="1">Nucleus</location>
    </subcellularLocation>
</comment>
<reference evidence="15" key="1">
    <citation type="submission" date="2024-04" db="EMBL/GenBank/DDBJ databases">
        <authorList>
            <consortium name="Molecular Ecology Group"/>
        </authorList>
    </citation>
    <scope>NUCLEOTIDE SEQUENCE</scope>
</reference>
<dbReference type="SUPFAM" id="SSF57667">
    <property type="entry name" value="beta-beta-alpha zinc fingers"/>
    <property type="match status" value="6"/>
</dbReference>
<dbReference type="Pfam" id="PF00096">
    <property type="entry name" value="zf-C2H2"/>
    <property type="match status" value="6"/>
</dbReference>
<dbReference type="PANTHER" id="PTHR24379:SF121">
    <property type="entry name" value="C2H2-TYPE DOMAIN-CONTAINING PROTEIN"/>
    <property type="match status" value="1"/>
</dbReference>
<feature type="binding site" evidence="12">
    <location>
        <position position="64"/>
    </location>
    <ligand>
        <name>Zn(2+)</name>
        <dbReference type="ChEBI" id="CHEBI:29105"/>
    </ligand>
</feature>
<dbReference type="SMART" id="SM00868">
    <property type="entry name" value="zf-AD"/>
    <property type="match status" value="1"/>
</dbReference>
<protein>
    <submittedName>
        <fullName evidence="15">Uncharacterized protein</fullName>
    </submittedName>
</protein>
<dbReference type="EMBL" id="OZ034826">
    <property type="protein sequence ID" value="CAL1681635.1"/>
    <property type="molecule type" value="Genomic_DNA"/>
</dbReference>
<evidence type="ECO:0000256" key="4">
    <source>
        <dbReference type="ARBA" id="ARBA00022737"/>
    </source>
</evidence>
<evidence type="ECO:0000256" key="2">
    <source>
        <dbReference type="ARBA" id="ARBA00006991"/>
    </source>
</evidence>
<dbReference type="Pfam" id="PF07776">
    <property type="entry name" value="zf-AD"/>
    <property type="match status" value="1"/>
</dbReference>
<evidence type="ECO:0000256" key="12">
    <source>
        <dbReference type="PROSITE-ProRule" id="PRU01263"/>
    </source>
</evidence>
<keyword evidence="6 12" id="KW-0862">Zinc</keyword>
<dbReference type="InterPro" id="IPR013087">
    <property type="entry name" value="Znf_C2H2_type"/>
</dbReference>
<dbReference type="PANTHER" id="PTHR24379">
    <property type="entry name" value="KRAB AND ZINC FINGER DOMAIN-CONTAINING"/>
    <property type="match status" value="1"/>
</dbReference>
<feature type="domain" description="C2H2-type" evidence="13">
    <location>
        <begin position="423"/>
        <end position="448"/>
    </location>
</feature>
<keyword evidence="3 12" id="KW-0479">Metal-binding</keyword>
<evidence type="ECO:0000313" key="16">
    <source>
        <dbReference type="Proteomes" id="UP001497644"/>
    </source>
</evidence>
<evidence type="ECO:0000259" key="14">
    <source>
        <dbReference type="PROSITE" id="PS51915"/>
    </source>
</evidence>
<dbReference type="GO" id="GO:0005634">
    <property type="term" value="C:nucleus"/>
    <property type="evidence" value="ECO:0007669"/>
    <property type="project" value="UniProtKB-SubCell"/>
</dbReference>
<dbReference type="Gene3D" id="3.30.160.60">
    <property type="entry name" value="Classic Zinc Finger"/>
    <property type="match status" value="7"/>
</dbReference>
<evidence type="ECO:0000256" key="11">
    <source>
        <dbReference type="PROSITE-ProRule" id="PRU00042"/>
    </source>
</evidence>
<dbReference type="SUPFAM" id="SSF57716">
    <property type="entry name" value="Glucocorticoid receptor-like (DNA-binding domain)"/>
    <property type="match status" value="1"/>
</dbReference>
<feature type="domain" description="C2H2-type" evidence="13">
    <location>
        <begin position="549"/>
        <end position="576"/>
    </location>
</feature>
<evidence type="ECO:0000256" key="6">
    <source>
        <dbReference type="ARBA" id="ARBA00022833"/>
    </source>
</evidence>
<dbReference type="Proteomes" id="UP001497644">
    <property type="component" value="Chromosome 3"/>
</dbReference>
<dbReference type="GO" id="GO:0003677">
    <property type="term" value="F:DNA binding"/>
    <property type="evidence" value="ECO:0007669"/>
    <property type="project" value="UniProtKB-KW"/>
</dbReference>
<organism evidence="15 16">
    <name type="scientific">Lasius platythorax</name>
    <dbReference type="NCBI Taxonomy" id="488582"/>
    <lineage>
        <taxon>Eukaryota</taxon>
        <taxon>Metazoa</taxon>
        <taxon>Ecdysozoa</taxon>
        <taxon>Arthropoda</taxon>
        <taxon>Hexapoda</taxon>
        <taxon>Insecta</taxon>
        <taxon>Pterygota</taxon>
        <taxon>Neoptera</taxon>
        <taxon>Endopterygota</taxon>
        <taxon>Hymenoptera</taxon>
        <taxon>Apocrita</taxon>
        <taxon>Aculeata</taxon>
        <taxon>Formicoidea</taxon>
        <taxon>Formicidae</taxon>
        <taxon>Formicinae</taxon>
        <taxon>Lasius</taxon>
        <taxon>Lasius</taxon>
    </lineage>
</organism>
<feature type="binding site" evidence="12">
    <location>
        <position position="23"/>
    </location>
    <ligand>
        <name>Zn(2+)</name>
        <dbReference type="ChEBI" id="CHEBI:29105"/>
    </ligand>
</feature>
<dbReference type="FunFam" id="3.30.160.60:FF:000755">
    <property type="entry name" value="zinc finger protein 174"/>
    <property type="match status" value="1"/>
</dbReference>
<feature type="domain" description="C2H2-type" evidence="13">
    <location>
        <begin position="453"/>
        <end position="481"/>
    </location>
</feature>
<dbReference type="FunFam" id="3.30.160.60:FF:000110">
    <property type="entry name" value="Zinc finger protein-like"/>
    <property type="match status" value="1"/>
</dbReference>
<keyword evidence="8" id="KW-0238">DNA-binding</keyword>
<keyword evidence="4" id="KW-0677">Repeat</keyword>
<keyword evidence="5 11" id="KW-0863">Zinc-finger</keyword>
<evidence type="ECO:0000256" key="3">
    <source>
        <dbReference type="ARBA" id="ARBA00022723"/>
    </source>
</evidence>
<evidence type="ECO:0000256" key="9">
    <source>
        <dbReference type="ARBA" id="ARBA00023163"/>
    </source>
</evidence>
<feature type="binding site" evidence="12">
    <location>
        <position position="20"/>
    </location>
    <ligand>
        <name>Zn(2+)</name>
        <dbReference type="ChEBI" id="CHEBI:29105"/>
    </ligand>
</feature>
<sequence>MEAKVKSFNKIEDEKIHKICRLCGKESAHYVPIFEENDYYIPEKMSRCLPIIVFPTDNLPSNICRRCLDHLNISYRLILTSVETDNHLRMQLDQRQKNTTSKDQYDAMSCEKSEIFKLTNARLLLLRELKKRAIAGPIECDLCDLKFQDVDVFDTHMEQSHFLKWRCNLCDSSFYQSSELITHKMLRHNGNIVICNNCEQANDQDKQQKIIDKDNVSKEAVATFTVNEETATESSINIAIQTEGDIIEIETSPAQIELTEQSDTTSDSDTDRIIRNCNILLERLKMVKHKEREREKERLFCDVCKIYFMEDRYFKAHNKIHEERSVTCTVCCIECSSIYELFLHKHAMHNMYKKMQLKYVCNKCNKFFTNSWHWESHNEDKCSKMANKYCKYCNTTLATHVKLIRHLRRHKWEMINDPTVTIYKCVTCPKIFVDKDLYEKHRNVHDPECWNKFKCTICDQPFRDKFRLREHHLTIHENNKLYQCDICGRHFLHLRNMKVHRKIHFERKCSYCDTVFKERQDLIKHIQESHSLEPDVQKLSSKQYMSETYICRFCGKKLSTYQTLISHERIHTGEMPFSCSICHRSFRSCTARWTHIQRHQKGNFMCEYCGKCFSYKQNLTVHIQTHLPVEARKYQCNICGKKFVRNSHLSIHKRIHTGIRPFKCDVCLLSFTQKGDMKRHRMRHLKQNIQPKNAQSKEQA</sequence>
<dbReference type="InterPro" id="IPR036236">
    <property type="entry name" value="Znf_C2H2_sf"/>
</dbReference>
<dbReference type="SMART" id="SM00355">
    <property type="entry name" value="ZnF_C2H2"/>
    <property type="match status" value="15"/>
</dbReference>
<dbReference type="PROSITE" id="PS50157">
    <property type="entry name" value="ZINC_FINGER_C2H2_2"/>
    <property type="match status" value="9"/>
</dbReference>
<evidence type="ECO:0000259" key="13">
    <source>
        <dbReference type="PROSITE" id="PS50157"/>
    </source>
</evidence>
<evidence type="ECO:0000313" key="15">
    <source>
        <dbReference type="EMBL" id="CAL1681635.1"/>
    </source>
</evidence>
<feature type="domain" description="C2H2-type" evidence="13">
    <location>
        <begin position="482"/>
        <end position="509"/>
    </location>
</feature>
<evidence type="ECO:0000256" key="1">
    <source>
        <dbReference type="ARBA" id="ARBA00004123"/>
    </source>
</evidence>
<feature type="domain" description="C2H2-type" evidence="13">
    <location>
        <begin position="507"/>
        <end position="535"/>
    </location>
</feature>
<comment type="similarity">
    <text evidence="2">Belongs to the krueppel C2H2-type zinc-finger protein family.</text>
</comment>
<evidence type="ECO:0000256" key="7">
    <source>
        <dbReference type="ARBA" id="ARBA00023015"/>
    </source>
</evidence>
<dbReference type="PROSITE" id="PS00028">
    <property type="entry name" value="ZINC_FINGER_C2H2_1"/>
    <property type="match status" value="11"/>
</dbReference>
<feature type="domain" description="ZAD" evidence="14">
    <location>
        <begin position="18"/>
        <end position="91"/>
    </location>
</feature>
<keyword evidence="16" id="KW-1185">Reference proteome</keyword>
<dbReference type="GO" id="GO:0008270">
    <property type="term" value="F:zinc ion binding"/>
    <property type="evidence" value="ECO:0007669"/>
    <property type="project" value="UniProtKB-UniRule"/>
</dbReference>
<feature type="domain" description="C2H2-type" evidence="13">
    <location>
        <begin position="662"/>
        <end position="689"/>
    </location>
</feature>
<name>A0AAV2NMH2_9HYME</name>
<keyword evidence="7" id="KW-0805">Transcription regulation</keyword>
<proteinExistence type="inferred from homology"/>
<keyword evidence="10" id="KW-0539">Nucleus</keyword>
<dbReference type="FunFam" id="3.30.160.60:FF:000446">
    <property type="entry name" value="Zinc finger protein"/>
    <property type="match status" value="1"/>
</dbReference>
<dbReference type="Gene3D" id="3.40.1800.20">
    <property type="match status" value="1"/>
</dbReference>